<dbReference type="GO" id="GO:0033539">
    <property type="term" value="P:fatty acid beta-oxidation using acyl-CoA dehydrogenase"/>
    <property type="evidence" value="ECO:0007669"/>
    <property type="project" value="TreeGrafter"/>
</dbReference>
<feature type="domain" description="Electron transfer flavoprotein alpha subunit C-terminal" evidence="3">
    <location>
        <begin position="48"/>
        <end position="78"/>
    </location>
</feature>
<dbReference type="InterPro" id="IPR029035">
    <property type="entry name" value="DHS-like_NAD/FAD-binding_dom"/>
</dbReference>
<organism evidence="4 5">
    <name type="scientific">Paragonimus westermani</name>
    <dbReference type="NCBI Taxonomy" id="34504"/>
    <lineage>
        <taxon>Eukaryota</taxon>
        <taxon>Metazoa</taxon>
        <taxon>Spiralia</taxon>
        <taxon>Lophotrochozoa</taxon>
        <taxon>Platyhelminthes</taxon>
        <taxon>Trematoda</taxon>
        <taxon>Digenea</taxon>
        <taxon>Plagiorchiida</taxon>
        <taxon>Troglotremata</taxon>
        <taxon>Troglotrematidae</taxon>
        <taxon>Paragonimus</taxon>
    </lineage>
</organism>
<evidence type="ECO:0000313" key="5">
    <source>
        <dbReference type="Proteomes" id="UP000324629"/>
    </source>
</evidence>
<keyword evidence="1" id="KW-0249">Electron transport</keyword>
<evidence type="ECO:0000313" key="4">
    <source>
        <dbReference type="EMBL" id="KAA3675684.1"/>
    </source>
</evidence>
<feature type="transmembrane region" description="Helical" evidence="2">
    <location>
        <begin position="246"/>
        <end position="267"/>
    </location>
</feature>
<dbReference type="PANTHER" id="PTHR43153:SF1">
    <property type="entry name" value="ELECTRON TRANSFER FLAVOPROTEIN SUBUNIT ALPHA, MITOCHONDRIAL"/>
    <property type="match status" value="1"/>
</dbReference>
<evidence type="ECO:0000259" key="3">
    <source>
        <dbReference type="Pfam" id="PF00766"/>
    </source>
</evidence>
<keyword evidence="2" id="KW-1133">Transmembrane helix</keyword>
<accession>A0A5J4NJN9</accession>
<name>A0A5J4NJN9_9TREM</name>
<dbReference type="PANTHER" id="PTHR43153">
    <property type="entry name" value="ELECTRON TRANSFER FLAVOPROTEIN ALPHA"/>
    <property type="match status" value="1"/>
</dbReference>
<sequence>DPIKCLTIRATAFPPTTTTTEKPAPIEPISTPSSDAVGAEAINLVDFLLYDLADKLNAAVGASRAAVDAGFVPNDMQLSAVFDGLSFLILFLKIGQTGKIVAPKLYIAIGISGAIQHLAGMKDSKLIVAINKDPEAPIFQVGPLSNRYLYFYDHNKSKLFCLSRWENTMCFLNGMRLTLLLCSFASCLADTATSPSIWHTLYAVYNGEISWTNLFPTEWIEKALSISGSGYVIAFVYWLRHPILLCFLLPTLIILFVYLTVLVVHLYRLRWWLAAQLARWWPAPDAHRHGPRYTLIDRTQLVSLTQLLKRLVAALWDAHGRIFHAYEVVGMEKLPMHGPAYVVYYHGTCPFDAYYLISRFCIERDRFPVAVVDRFLFRLPGMRYVLDILGAIEGTVTECASHLNPNLRPGYPHIESDEENPEGCVLLVAPGGVREALFADEFYSVLWGKREGFAKVAILARQPIYPMFTENIRETIRVVQFGKSIWRKLYELTRLPVALFYGYFPVKLRTYIGDPVYPVDGETPEQLAERTRAAIERLISMHQRTPSNLFCALLQRIPVFDRWLERHKRTRYRDPDS</sequence>
<dbReference type="CDD" id="cd07987">
    <property type="entry name" value="LPLAT_MGAT-like"/>
    <property type="match status" value="1"/>
</dbReference>
<dbReference type="Pfam" id="PF00766">
    <property type="entry name" value="ETF_alpha"/>
    <property type="match status" value="2"/>
</dbReference>
<evidence type="ECO:0000256" key="2">
    <source>
        <dbReference type="SAM" id="Phobius"/>
    </source>
</evidence>
<keyword evidence="1" id="KW-0813">Transport</keyword>
<dbReference type="SUPFAM" id="SSF52467">
    <property type="entry name" value="DHS-like NAD/FAD-binding domain"/>
    <property type="match status" value="1"/>
</dbReference>
<dbReference type="Proteomes" id="UP000324629">
    <property type="component" value="Unassembled WGS sequence"/>
</dbReference>
<dbReference type="InterPro" id="IPR001308">
    <property type="entry name" value="ETF_a/FixB"/>
</dbReference>
<feature type="transmembrane region" description="Helical" evidence="2">
    <location>
        <begin position="177"/>
        <end position="199"/>
    </location>
</feature>
<feature type="non-terminal residue" evidence="4">
    <location>
        <position position="1"/>
    </location>
</feature>
<protein>
    <recommendedName>
        <fullName evidence="3">Electron transfer flavoprotein alpha subunit C-terminal domain-containing protein</fullName>
    </recommendedName>
</protein>
<dbReference type="InterPro" id="IPR014731">
    <property type="entry name" value="ETF_asu_C"/>
</dbReference>
<dbReference type="GO" id="GO:0050660">
    <property type="term" value="F:flavin adenine dinucleotide binding"/>
    <property type="evidence" value="ECO:0007669"/>
    <property type="project" value="InterPro"/>
</dbReference>
<dbReference type="Gene3D" id="3.40.50.1220">
    <property type="entry name" value="TPP-binding domain"/>
    <property type="match status" value="2"/>
</dbReference>
<keyword evidence="2" id="KW-0472">Membrane</keyword>
<dbReference type="EMBL" id="QNGE01002376">
    <property type="protein sequence ID" value="KAA3675684.1"/>
    <property type="molecule type" value="Genomic_DNA"/>
</dbReference>
<dbReference type="GO" id="GO:0009055">
    <property type="term" value="F:electron transfer activity"/>
    <property type="evidence" value="ECO:0007669"/>
    <property type="project" value="InterPro"/>
</dbReference>
<gene>
    <name evidence="4" type="ORF">DEA37_0009734</name>
</gene>
<proteinExistence type="predicted"/>
<keyword evidence="2" id="KW-0812">Transmembrane</keyword>
<reference evidence="4 5" key="1">
    <citation type="journal article" date="2019" name="Gigascience">
        <title>Whole-genome sequence of the oriental lung fluke Paragonimus westermani.</title>
        <authorList>
            <person name="Oey H."/>
            <person name="Zakrzewski M."/>
            <person name="Narain K."/>
            <person name="Devi K.R."/>
            <person name="Agatsuma T."/>
            <person name="Nawaratna S."/>
            <person name="Gobert G.N."/>
            <person name="Jones M.K."/>
            <person name="Ragan M.A."/>
            <person name="McManus D.P."/>
            <person name="Krause L."/>
        </authorList>
    </citation>
    <scope>NUCLEOTIDE SEQUENCE [LARGE SCALE GENOMIC DNA]</scope>
    <source>
        <strain evidence="4 5">IND2009</strain>
    </source>
</reference>
<keyword evidence="5" id="KW-1185">Reference proteome</keyword>
<feature type="transmembrane region" description="Helical" evidence="2">
    <location>
        <begin position="219"/>
        <end position="239"/>
    </location>
</feature>
<feature type="domain" description="Electron transfer flavoprotein alpha subunit C-terminal" evidence="3">
    <location>
        <begin position="93"/>
        <end position="122"/>
    </location>
</feature>
<comment type="caution">
    <text evidence="4">The sequence shown here is derived from an EMBL/GenBank/DDBJ whole genome shotgun (WGS) entry which is preliminary data.</text>
</comment>
<dbReference type="AlphaFoldDB" id="A0A5J4NJN9"/>
<dbReference type="InterPro" id="IPR018206">
    <property type="entry name" value="ETF_asu_C_CS"/>
</dbReference>
<dbReference type="PROSITE" id="PS00696">
    <property type="entry name" value="ETF_ALPHA"/>
    <property type="match status" value="1"/>
</dbReference>
<evidence type="ECO:0000256" key="1">
    <source>
        <dbReference type="ARBA" id="ARBA00022982"/>
    </source>
</evidence>
<dbReference type="GO" id="GO:0005739">
    <property type="term" value="C:mitochondrion"/>
    <property type="evidence" value="ECO:0007669"/>
    <property type="project" value="TreeGrafter"/>
</dbReference>